<evidence type="ECO:0000313" key="2">
    <source>
        <dbReference type="Proteomes" id="UP000510821"/>
    </source>
</evidence>
<dbReference type="AlphaFoldDB" id="A0A7D6BBL4"/>
<reference evidence="2" key="1">
    <citation type="submission" date="2020-07" db="EMBL/GenBank/DDBJ databases">
        <title>Metabolic diversity and evolutionary history of the archaeal phylum ###Micrarchaeota### uncovered from a freshwater lake metagenome.</title>
        <authorList>
            <person name="Kadnikov V.V."/>
            <person name="Savvichev A.S."/>
            <person name="Mardanov A.V."/>
            <person name="Beletsky A.V."/>
            <person name="Chupakov A.V."/>
            <person name="Kokryatskaya N.M."/>
            <person name="Pimenov N.V."/>
            <person name="Ravin N.V."/>
        </authorList>
    </citation>
    <scope>NUCLEOTIDE SEQUENCE [LARGE SCALE GENOMIC DNA]</scope>
</reference>
<dbReference type="EMBL" id="CP058998">
    <property type="protein sequence ID" value="QLJ52259.1"/>
    <property type="molecule type" value="Genomic_DNA"/>
</dbReference>
<name>A0A7D6BBL4_FERL1</name>
<dbReference type="Proteomes" id="UP000510821">
    <property type="component" value="Chromosome"/>
</dbReference>
<proteinExistence type="predicted"/>
<organism evidence="1 2">
    <name type="scientific">Fermentimicrarchaeum limneticum</name>
    <dbReference type="NCBI Taxonomy" id="2795018"/>
    <lineage>
        <taxon>Archaea</taxon>
        <taxon>Candidatus Micrarchaeota</taxon>
        <taxon>Candidatus Fermentimicrarchaeales</taxon>
        <taxon>Candidatus Fermentimicrarchaeaceae</taxon>
        <taxon>Candidatus Fermentimicrarchaeum</taxon>
    </lineage>
</organism>
<evidence type="ECO:0000313" key="1">
    <source>
        <dbReference type="EMBL" id="QLJ52259.1"/>
    </source>
</evidence>
<gene>
    <name evidence="1" type="ORF">Sv326_0084</name>
</gene>
<sequence length="39" mass="4874">MLIEFIDANPAYTRINEADLFEFRRELWEVLIEYLYFDN</sequence>
<accession>A0A7D6BBL4</accession>
<protein>
    <submittedName>
        <fullName evidence="1">Uncharacterized protein</fullName>
    </submittedName>
</protein>
<dbReference type="KEGG" id="flt:Sv326_0084"/>